<feature type="region of interest" description="Disordered" evidence="7">
    <location>
        <begin position="526"/>
        <end position="551"/>
    </location>
</feature>
<evidence type="ECO:0000256" key="2">
    <source>
        <dbReference type="ARBA" id="ARBA00022737"/>
    </source>
</evidence>
<dbReference type="PANTHER" id="PTHR11640">
    <property type="entry name" value="NEPHRIN"/>
    <property type="match status" value="1"/>
</dbReference>
<dbReference type="GO" id="GO:0030154">
    <property type="term" value="P:cell differentiation"/>
    <property type="evidence" value="ECO:0007669"/>
    <property type="project" value="UniProtKB-ARBA"/>
</dbReference>
<proteinExistence type="predicted"/>
<dbReference type="GO" id="GO:0050839">
    <property type="term" value="F:cell adhesion molecule binding"/>
    <property type="evidence" value="ECO:0007669"/>
    <property type="project" value="TreeGrafter"/>
</dbReference>
<name>A0A6A4VEY9_AMPAM</name>
<dbReference type="InterPro" id="IPR013783">
    <property type="entry name" value="Ig-like_fold"/>
</dbReference>
<dbReference type="PROSITE" id="PS50853">
    <property type="entry name" value="FN3"/>
    <property type="match status" value="1"/>
</dbReference>
<dbReference type="FunFam" id="2.60.40.10:FF:000032">
    <property type="entry name" value="palladin isoform X1"/>
    <property type="match status" value="1"/>
</dbReference>
<reference evidence="11 12" key="1">
    <citation type="submission" date="2019-07" db="EMBL/GenBank/DDBJ databases">
        <title>Draft genome assembly of a fouling barnacle, Amphibalanus amphitrite (Darwin, 1854): The first reference genome for Thecostraca.</title>
        <authorList>
            <person name="Kim W."/>
        </authorList>
    </citation>
    <scope>NUCLEOTIDE SEQUENCE [LARGE SCALE GENOMIC DNA]</scope>
    <source>
        <strain evidence="11">SNU_AA5</strain>
        <tissue evidence="11">Soma without cirri and trophi</tissue>
    </source>
</reference>
<dbReference type="Proteomes" id="UP000440578">
    <property type="component" value="Unassembled WGS sequence"/>
</dbReference>
<keyword evidence="4" id="KW-1015">Disulfide bond</keyword>
<evidence type="ECO:0000256" key="4">
    <source>
        <dbReference type="ARBA" id="ARBA00023157"/>
    </source>
</evidence>
<dbReference type="Pfam" id="PF13927">
    <property type="entry name" value="Ig_3"/>
    <property type="match status" value="1"/>
</dbReference>
<evidence type="ECO:0000313" key="12">
    <source>
        <dbReference type="Proteomes" id="UP000440578"/>
    </source>
</evidence>
<dbReference type="Pfam" id="PF07679">
    <property type="entry name" value="I-set"/>
    <property type="match status" value="1"/>
</dbReference>
<dbReference type="SMART" id="SM00409">
    <property type="entry name" value="IG"/>
    <property type="match status" value="2"/>
</dbReference>
<evidence type="ECO:0000259" key="10">
    <source>
        <dbReference type="PROSITE" id="PS50853"/>
    </source>
</evidence>
<dbReference type="SMART" id="SM00060">
    <property type="entry name" value="FN3"/>
    <property type="match status" value="1"/>
</dbReference>
<evidence type="ECO:0000256" key="3">
    <source>
        <dbReference type="ARBA" id="ARBA00023136"/>
    </source>
</evidence>
<evidence type="ECO:0000256" key="6">
    <source>
        <dbReference type="ARBA" id="ARBA00023319"/>
    </source>
</evidence>
<feature type="domain" description="Ig-like" evidence="9">
    <location>
        <begin position="31"/>
        <end position="134"/>
    </location>
</feature>
<protein>
    <submittedName>
        <fullName evidence="11">Nephrin</fullName>
    </submittedName>
</protein>
<feature type="region of interest" description="Disordered" evidence="7">
    <location>
        <begin position="583"/>
        <end position="748"/>
    </location>
</feature>
<dbReference type="SUPFAM" id="SSF49265">
    <property type="entry name" value="Fibronectin type III"/>
    <property type="match status" value="1"/>
</dbReference>
<dbReference type="Pfam" id="PF00041">
    <property type="entry name" value="fn3"/>
    <property type="match status" value="1"/>
</dbReference>
<dbReference type="InterPro" id="IPR036116">
    <property type="entry name" value="FN3_sf"/>
</dbReference>
<keyword evidence="8" id="KW-1133">Transmembrane helix</keyword>
<comment type="caution">
    <text evidence="11">The sequence shown here is derived from an EMBL/GenBank/DDBJ whole genome shotgun (WGS) entry which is preliminary data.</text>
</comment>
<evidence type="ECO:0000256" key="5">
    <source>
        <dbReference type="ARBA" id="ARBA00023180"/>
    </source>
</evidence>
<evidence type="ECO:0000256" key="7">
    <source>
        <dbReference type="SAM" id="MobiDB-lite"/>
    </source>
</evidence>
<evidence type="ECO:0000256" key="1">
    <source>
        <dbReference type="ARBA" id="ARBA00004479"/>
    </source>
</evidence>
<dbReference type="SUPFAM" id="SSF48726">
    <property type="entry name" value="Immunoglobulin"/>
    <property type="match status" value="2"/>
</dbReference>
<accession>A0A6A4VEY9</accession>
<comment type="subcellular location">
    <subcellularLocation>
        <location evidence="1">Membrane</location>
        <topology evidence="1">Single-pass type I membrane protein</topology>
    </subcellularLocation>
</comment>
<organism evidence="11 12">
    <name type="scientific">Amphibalanus amphitrite</name>
    <name type="common">Striped barnacle</name>
    <name type="synonym">Balanus amphitrite</name>
    <dbReference type="NCBI Taxonomy" id="1232801"/>
    <lineage>
        <taxon>Eukaryota</taxon>
        <taxon>Metazoa</taxon>
        <taxon>Ecdysozoa</taxon>
        <taxon>Arthropoda</taxon>
        <taxon>Crustacea</taxon>
        <taxon>Multicrustacea</taxon>
        <taxon>Cirripedia</taxon>
        <taxon>Thoracica</taxon>
        <taxon>Thoracicalcarea</taxon>
        <taxon>Balanomorpha</taxon>
        <taxon>Balanoidea</taxon>
        <taxon>Balanidae</taxon>
        <taxon>Amphibalaninae</taxon>
        <taxon>Amphibalanus</taxon>
    </lineage>
</organism>
<feature type="domain" description="Fibronectin type-III" evidence="10">
    <location>
        <begin position="245"/>
        <end position="335"/>
    </location>
</feature>
<evidence type="ECO:0000256" key="8">
    <source>
        <dbReference type="SAM" id="Phobius"/>
    </source>
</evidence>
<evidence type="ECO:0000259" key="9">
    <source>
        <dbReference type="PROSITE" id="PS50835"/>
    </source>
</evidence>
<keyword evidence="12" id="KW-1185">Reference proteome</keyword>
<dbReference type="InterPro" id="IPR007110">
    <property type="entry name" value="Ig-like_dom"/>
</dbReference>
<dbReference type="InterPro" id="IPR051275">
    <property type="entry name" value="Cell_adhesion_signaling"/>
</dbReference>
<dbReference type="SMART" id="SM00408">
    <property type="entry name" value="IGc2"/>
    <property type="match status" value="2"/>
</dbReference>
<dbReference type="PANTHER" id="PTHR11640:SF134">
    <property type="entry name" value="ECHINOID, ISOFORM A-RELATED"/>
    <property type="match status" value="1"/>
</dbReference>
<feature type="transmembrane region" description="Helical" evidence="8">
    <location>
        <begin position="446"/>
        <end position="468"/>
    </location>
</feature>
<dbReference type="InterPro" id="IPR036179">
    <property type="entry name" value="Ig-like_dom_sf"/>
</dbReference>
<dbReference type="Gene3D" id="2.60.40.10">
    <property type="entry name" value="Immunoglobulins"/>
    <property type="match status" value="3"/>
</dbReference>
<dbReference type="PROSITE" id="PS50835">
    <property type="entry name" value="IG_LIKE"/>
    <property type="match status" value="2"/>
</dbReference>
<sequence>MRDQGRYVCQPENELGRGLNAVVEVRVLRAPEFNTRLQAEATQQLDTIEFSAECSAQGMPKPTVTWLKDGEEISTSNGLYDVGIEETEMNDRAFTVTSTLNFRGGARLGDRLTAADRGNYTCRFENEADTAETTMLLRIRHAPIVYHQYNKVAFDMGESASIACQMQAYPAPVFHWSRAGVSLDGSPSGDYETNATELGNDVHQSVLRLSAVRPSDYGEYVCQARNEEGEHSTALHLQPKGRPEPPTDVHVAELGTSWVLLDWTPGFDGGFRRTIHHVALVDERDNDKDFDCQEERPCNVTSLQHRTTYRLRVMANNDAGSSEYSEQMQFSTQLDISQLPAPEHVQFEQEARQVDFHVLPSDIEVVGALEVRTENGDWRDADQVVEIDNNRGLAELDERLGDVSDVRVRLCPKGNTTICGAPVQAEHVSPGSISASASAGISITSIIIAVVVVVVLLVVLGLAVVCCCRRDKKTKKTAKTFNDDAYNRQKLPAYYPPGSGPDNKPGMDTTDMGRIGQDPAKVIYGARPGYDPGAPAGGEHGPPATGHPASGAVNMAYMENSYSNSNNGGSVNSQDSLWQVKAGAGDNRSYGNPDNRSYGNPDNRSYGNPDNRSYGNPDNRSYGNPDNRSYGQPDGRPYTYDPNTYDPAQANYLPDQPLGGYGDYSQYPAQGAYPTDATYPPQDEYGRPYEADPYGAVGGRGRPHHADGGYRDVSGLPDPYADQEPDNKPQISFDESLESGYSTPNSRNRRVIREIIV</sequence>
<dbReference type="AlphaFoldDB" id="A0A6A4VEY9"/>
<dbReference type="InterPro" id="IPR003599">
    <property type="entry name" value="Ig_sub"/>
</dbReference>
<keyword evidence="2" id="KW-0677">Repeat</keyword>
<dbReference type="InterPro" id="IPR003598">
    <property type="entry name" value="Ig_sub2"/>
</dbReference>
<evidence type="ECO:0000313" key="11">
    <source>
        <dbReference type="EMBL" id="KAF0289022.1"/>
    </source>
</evidence>
<dbReference type="EMBL" id="VIIS01002067">
    <property type="protein sequence ID" value="KAF0289022.1"/>
    <property type="molecule type" value="Genomic_DNA"/>
</dbReference>
<feature type="compositionally biased region" description="Polar residues" evidence="7">
    <location>
        <begin position="589"/>
        <end position="630"/>
    </location>
</feature>
<gene>
    <name evidence="11" type="primary">KIRREL2_0</name>
    <name evidence="11" type="ORF">FJT64_012649</name>
</gene>
<feature type="region of interest" description="Disordered" evidence="7">
    <location>
        <begin position="490"/>
        <end position="510"/>
    </location>
</feature>
<keyword evidence="6" id="KW-0393">Immunoglobulin domain</keyword>
<dbReference type="GO" id="GO:0009653">
    <property type="term" value="P:anatomical structure morphogenesis"/>
    <property type="evidence" value="ECO:0007669"/>
    <property type="project" value="UniProtKB-ARBA"/>
</dbReference>
<dbReference type="GO" id="GO:0098609">
    <property type="term" value="P:cell-cell adhesion"/>
    <property type="evidence" value="ECO:0007669"/>
    <property type="project" value="TreeGrafter"/>
</dbReference>
<dbReference type="GO" id="GO:0005911">
    <property type="term" value="C:cell-cell junction"/>
    <property type="evidence" value="ECO:0007669"/>
    <property type="project" value="TreeGrafter"/>
</dbReference>
<feature type="domain" description="Ig-like" evidence="9">
    <location>
        <begin position="143"/>
        <end position="238"/>
    </location>
</feature>
<keyword evidence="3 8" id="KW-0472">Membrane</keyword>
<dbReference type="GO" id="GO:0005886">
    <property type="term" value="C:plasma membrane"/>
    <property type="evidence" value="ECO:0007669"/>
    <property type="project" value="TreeGrafter"/>
</dbReference>
<keyword evidence="5" id="KW-0325">Glycoprotein</keyword>
<dbReference type="CDD" id="cd00096">
    <property type="entry name" value="Ig"/>
    <property type="match status" value="1"/>
</dbReference>
<dbReference type="InterPro" id="IPR003961">
    <property type="entry name" value="FN3_dom"/>
</dbReference>
<keyword evidence="8" id="KW-0812">Transmembrane</keyword>
<dbReference type="CDD" id="cd00063">
    <property type="entry name" value="FN3"/>
    <property type="match status" value="1"/>
</dbReference>
<dbReference type="OrthoDB" id="5857426at2759"/>
<dbReference type="InterPro" id="IPR013098">
    <property type="entry name" value="Ig_I-set"/>
</dbReference>